<dbReference type="SUPFAM" id="SSF100879">
    <property type="entry name" value="Lesion bypass DNA polymerase (Y-family), little finger domain"/>
    <property type="match status" value="1"/>
</dbReference>
<comment type="catalytic activity">
    <reaction evidence="15 16">
        <text>DNA(n) + a 2'-deoxyribonucleoside 5'-triphosphate = DNA(n+1) + diphosphate</text>
        <dbReference type="Rhea" id="RHEA:22508"/>
        <dbReference type="Rhea" id="RHEA-COMP:17339"/>
        <dbReference type="Rhea" id="RHEA-COMP:17340"/>
        <dbReference type="ChEBI" id="CHEBI:33019"/>
        <dbReference type="ChEBI" id="CHEBI:61560"/>
        <dbReference type="ChEBI" id="CHEBI:173112"/>
        <dbReference type="EC" id="2.7.7.7"/>
    </reaction>
</comment>
<dbReference type="Pfam" id="PF11799">
    <property type="entry name" value="IMS_C"/>
    <property type="match status" value="1"/>
</dbReference>
<evidence type="ECO:0000256" key="13">
    <source>
        <dbReference type="ARBA" id="ARBA00023125"/>
    </source>
</evidence>
<dbReference type="GO" id="GO:0042276">
    <property type="term" value="P:error-prone translesion synthesis"/>
    <property type="evidence" value="ECO:0007669"/>
    <property type="project" value="TreeGrafter"/>
</dbReference>
<evidence type="ECO:0000256" key="2">
    <source>
        <dbReference type="ARBA" id="ARBA00010945"/>
    </source>
</evidence>
<evidence type="ECO:0000256" key="14">
    <source>
        <dbReference type="ARBA" id="ARBA00023204"/>
    </source>
</evidence>
<dbReference type="RefSeq" id="WP_014201901.1">
    <property type="nucleotide sequence ID" value="NC_016599.1"/>
</dbReference>
<evidence type="ECO:0000313" key="18">
    <source>
        <dbReference type="EMBL" id="AEV32545.1"/>
    </source>
</evidence>
<dbReference type="InterPro" id="IPR001126">
    <property type="entry name" value="UmuC"/>
</dbReference>
<keyword evidence="10 16" id="KW-0227">DNA damage</keyword>
<keyword evidence="12 16" id="KW-0239">DNA-directed DNA polymerase</keyword>
<keyword evidence="14 16" id="KW-0234">DNA repair</keyword>
<dbReference type="InterPro" id="IPR050116">
    <property type="entry name" value="DNA_polymerase-Y"/>
</dbReference>
<dbReference type="Gene3D" id="3.30.70.270">
    <property type="match status" value="1"/>
</dbReference>
<keyword evidence="11 16" id="KW-0460">Magnesium</keyword>
<dbReference type="InterPro" id="IPR024728">
    <property type="entry name" value="PolY_HhH_motif"/>
</dbReference>
<dbReference type="EC" id="2.7.7.7" evidence="16"/>
<evidence type="ECO:0000256" key="6">
    <source>
        <dbReference type="ARBA" id="ARBA00022679"/>
    </source>
</evidence>
<dbReference type="FunFam" id="3.40.1170.60:FF:000001">
    <property type="entry name" value="DNA polymerase IV"/>
    <property type="match status" value="1"/>
</dbReference>
<sequence length="361" mass="41460">MIPEEYIRKIIHVDMDAFYASVEQRDNPELMGKPVAVGGSRERGVVAAASYEARKYGIRSAMASSIAYRKCPHIIFVKPHFEKYKEVSKQIREIFFEYTDLVEPLSLDEAYLDVTENKKGIATATRIAKEIRQRIWEETQLSASAGISINKFVAKVASDINKPNGQKTIMPDDVIPFLENLPIKKFYGIGEKTAEKMKKLGIHFGRDLKQWDLPLLVREFGKSGTHYYNIVRGLQKSTVKPDRIRKSIGAERTFFDDIHAESDLKEELEKIMTILHKRIESSEASGKTVTLKLKSFDFEQHTRSFTFDHYINSQEEIFDKIIQLLYQPFPEKPVRLLGITLSNLKNDESDNSQSVQLTLDF</sequence>
<dbReference type="Proteomes" id="UP000005631">
    <property type="component" value="Chromosome"/>
</dbReference>
<dbReference type="Gene3D" id="3.40.1170.60">
    <property type="match status" value="1"/>
</dbReference>
<evidence type="ECO:0000256" key="15">
    <source>
        <dbReference type="ARBA" id="ARBA00049244"/>
    </source>
</evidence>
<evidence type="ECO:0000256" key="9">
    <source>
        <dbReference type="ARBA" id="ARBA00022723"/>
    </source>
</evidence>
<dbReference type="KEGG" id="oho:Oweho_1555"/>
<keyword evidence="7 16" id="KW-0548">Nucleotidyltransferase</keyword>
<dbReference type="PROSITE" id="PS50173">
    <property type="entry name" value="UMUC"/>
    <property type="match status" value="1"/>
</dbReference>
<evidence type="ECO:0000256" key="3">
    <source>
        <dbReference type="ARBA" id="ARBA00011245"/>
    </source>
</evidence>
<dbReference type="PATRIC" id="fig|926562.3.peg.1557"/>
<accession>G8QZB7</accession>
<dbReference type="GO" id="GO:0006261">
    <property type="term" value="P:DNA-templated DNA replication"/>
    <property type="evidence" value="ECO:0007669"/>
    <property type="project" value="UniProtKB-UniRule"/>
</dbReference>
<dbReference type="GO" id="GO:0006281">
    <property type="term" value="P:DNA repair"/>
    <property type="evidence" value="ECO:0007669"/>
    <property type="project" value="UniProtKB-UniRule"/>
</dbReference>
<keyword evidence="13 16" id="KW-0238">DNA-binding</keyword>
<dbReference type="CDD" id="cd03586">
    <property type="entry name" value="PolY_Pol_IV_kappa"/>
    <property type="match status" value="1"/>
</dbReference>
<dbReference type="GO" id="GO:0003684">
    <property type="term" value="F:damaged DNA binding"/>
    <property type="evidence" value="ECO:0007669"/>
    <property type="project" value="InterPro"/>
</dbReference>
<comment type="function">
    <text evidence="16">Poorly processive, error-prone DNA polymerase involved in untargeted mutagenesis. Copies undamaged DNA at stalled replication forks, which arise in vivo from mismatched or misaligned primer ends. These misaligned primers can be extended by PolIV. Exhibits no 3'-5' exonuclease (proofreading) activity. May be involved in translesional synthesis, in conjunction with the beta clamp from PolIII.</text>
</comment>
<comment type="subcellular location">
    <subcellularLocation>
        <location evidence="1 16">Cytoplasm</location>
    </subcellularLocation>
</comment>
<evidence type="ECO:0000256" key="1">
    <source>
        <dbReference type="ARBA" id="ARBA00004496"/>
    </source>
</evidence>
<dbReference type="NCBIfam" id="NF002677">
    <property type="entry name" value="PRK02406.1"/>
    <property type="match status" value="1"/>
</dbReference>
<dbReference type="EMBL" id="CP003156">
    <property type="protein sequence ID" value="AEV32545.1"/>
    <property type="molecule type" value="Genomic_DNA"/>
</dbReference>
<comment type="subunit">
    <text evidence="3 16">Monomer.</text>
</comment>
<feature type="domain" description="UmuC" evidence="17">
    <location>
        <begin position="10"/>
        <end position="190"/>
    </location>
</feature>
<name>G8QZB7_OWEHD</name>
<feature type="binding site" evidence="16">
    <location>
        <position position="14"/>
    </location>
    <ligand>
        <name>Mg(2+)</name>
        <dbReference type="ChEBI" id="CHEBI:18420"/>
    </ligand>
</feature>
<protein>
    <recommendedName>
        <fullName evidence="16">DNA polymerase IV</fullName>
        <shortName evidence="16">Pol IV</shortName>
        <ecNumber evidence="16">2.7.7.7</ecNumber>
    </recommendedName>
</protein>
<dbReference type="AlphaFoldDB" id="G8QZB7"/>
<evidence type="ECO:0000256" key="4">
    <source>
        <dbReference type="ARBA" id="ARBA00022457"/>
    </source>
</evidence>
<comment type="cofactor">
    <cofactor evidence="16">
        <name>Mg(2+)</name>
        <dbReference type="ChEBI" id="CHEBI:18420"/>
    </cofactor>
    <text evidence="16">Binds 2 magnesium ions per subunit.</text>
</comment>
<dbReference type="InterPro" id="IPR043128">
    <property type="entry name" value="Rev_trsase/Diguanyl_cyclase"/>
</dbReference>
<dbReference type="GO" id="GO:0003887">
    <property type="term" value="F:DNA-directed DNA polymerase activity"/>
    <property type="evidence" value="ECO:0007669"/>
    <property type="project" value="UniProtKB-UniRule"/>
</dbReference>
<organism evidence="18 19">
    <name type="scientific">Owenweeksia hongkongensis (strain DSM 17368 / CIP 108786 / JCM 12287 / NRRL B-23963 / UST20020801)</name>
    <dbReference type="NCBI Taxonomy" id="926562"/>
    <lineage>
        <taxon>Bacteria</taxon>
        <taxon>Pseudomonadati</taxon>
        <taxon>Bacteroidota</taxon>
        <taxon>Flavobacteriia</taxon>
        <taxon>Flavobacteriales</taxon>
        <taxon>Owenweeksiaceae</taxon>
        <taxon>Owenweeksia</taxon>
    </lineage>
</organism>
<evidence type="ECO:0000313" key="19">
    <source>
        <dbReference type="Proteomes" id="UP000005631"/>
    </source>
</evidence>
<dbReference type="PANTHER" id="PTHR11076:SF33">
    <property type="entry name" value="DNA POLYMERASE KAPPA"/>
    <property type="match status" value="1"/>
</dbReference>
<keyword evidence="8 16" id="KW-0235">DNA replication</keyword>
<dbReference type="GO" id="GO:0009432">
    <property type="term" value="P:SOS response"/>
    <property type="evidence" value="ECO:0007669"/>
    <property type="project" value="TreeGrafter"/>
</dbReference>
<dbReference type="PANTHER" id="PTHR11076">
    <property type="entry name" value="DNA REPAIR POLYMERASE UMUC / TRANSFERASE FAMILY MEMBER"/>
    <property type="match status" value="1"/>
</dbReference>
<dbReference type="InterPro" id="IPR043502">
    <property type="entry name" value="DNA/RNA_pol_sf"/>
</dbReference>
<dbReference type="InterPro" id="IPR017961">
    <property type="entry name" value="DNA_pol_Y-fam_little_finger"/>
</dbReference>
<evidence type="ECO:0000256" key="7">
    <source>
        <dbReference type="ARBA" id="ARBA00022695"/>
    </source>
</evidence>
<reference evidence="18 19" key="1">
    <citation type="journal article" date="2012" name="Stand. Genomic Sci.">
        <title>Genome sequence of the orange-pigmented seawater bacterium Owenweeksia hongkongensis type strain (UST20020801(T)).</title>
        <authorList>
            <person name="Riedel T."/>
            <person name="Held B."/>
            <person name="Nolan M."/>
            <person name="Lucas S."/>
            <person name="Lapidus A."/>
            <person name="Tice H."/>
            <person name="Del Rio T.G."/>
            <person name="Cheng J.F."/>
            <person name="Han C."/>
            <person name="Tapia R."/>
            <person name="Goodwin L.A."/>
            <person name="Pitluck S."/>
            <person name="Liolios K."/>
            <person name="Mavromatis K."/>
            <person name="Pagani I."/>
            <person name="Ivanova N."/>
            <person name="Mikhailova N."/>
            <person name="Pati A."/>
            <person name="Chen A."/>
            <person name="Palaniappan K."/>
            <person name="Rohde M."/>
            <person name="Tindall B.J."/>
            <person name="Detter J.C."/>
            <person name="Goker M."/>
            <person name="Woyke T."/>
            <person name="Bristow J."/>
            <person name="Eisen J.A."/>
            <person name="Markowitz V."/>
            <person name="Hugenholtz P."/>
            <person name="Klenk H.P."/>
            <person name="Kyrpides N.C."/>
        </authorList>
    </citation>
    <scope>NUCLEOTIDE SEQUENCE</scope>
    <source>
        <strain evidence="19">DSM 17368 / JCM 12287 / NRRL B-23963</strain>
    </source>
</reference>
<evidence type="ECO:0000256" key="11">
    <source>
        <dbReference type="ARBA" id="ARBA00022842"/>
    </source>
</evidence>
<feature type="active site" evidence="16">
    <location>
        <position position="109"/>
    </location>
</feature>
<feature type="binding site" evidence="16">
    <location>
        <position position="108"/>
    </location>
    <ligand>
        <name>Mg(2+)</name>
        <dbReference type="ChEBI" id="CHEBI:18420"/>
    </ligand>
</feature>
<dbReference type="FunFam" id="1.10.150.20:FF:000019">
    <property type="entry name" value="DNA polymerase IV"/>
    <property type="match status" value="1"/>
</dbReference>
<gene>
    <name evidence="16" type="primary">dinB</name>
    <name evidence="18" type="ordered locus">Oweho_1555</name>
</gene>
<keyword evidence="19" id="KW-1185">Reference proteome</keyword>
<dbReference type="STRING" id="926562.Oweho_1555"/>
<keyword evidence="6 16" id="KW-0808">Transferase</keyword>
<dbReference type="GO" id="GO:0000287">
    <property type="term" value="F:magnesium ion binding"/>
    <property type="evidence" value="ECO:0007669"/>
    <property type="project" value="UniProtKB-UniRule"/>
</dbReference>
<evidence type="ECO:0000256" key="12">
    <source>
        <dbReference type="ARBA" id="ARBA00022932"/>
    </source>
</evidence>
<dbReference type="Pfam" id="PF11798">
    <property type="entry name" value="IMS_HHH"/>
    <property type="match status" value="1"/>
</dbReference>
<dbReference type="InterPro" id="IPR036775">
    <property type="entry name" value="DNA_pol_Y-fam_lit_finger_sf"/>
</dbReference>
<dbReference type="InterPro" id="IPR022880">
    <property type="entry name" value="DNApol_IV"/>
</dbReference>
<dbReference type="eggNOG" id="COG0389">
    <property type="taxonomic scope" value="Bacteria"/>
</dbReference>
<dbReference type="OrthoDB" id="9808813at2"/>
<proteinExistence type="inferred from homology"/>
<keyword evidence="9 16" id="KW-0479">Metal-binding</keyword>
<dbReference type="FunFam" id="3.30.1490.100:FF:000004">
    <property type="entry name" value="DNA polymerase IV"/>
    <property type="match status" value="1"/>
</dbReference>
<evidence type="ECO:0000256" key="16">
    <source>
        <dbReference type="HAMAP-Rule" id="MF_01113"/>
    </source>
</evidence>
<dbReference type="Gene3D" id="1.10.150.20">
    <property type="entry name" value="5' to 3' exonuclease, C-terminal subdomain"/>
    <property type="match status" value="1"/>
</dbReference>
<keyword evidence="4 16" id="KW-0515">Mutator protein</keyword>
<dbReference type="Pfam" id="PF00817">
    <property type="entry name" value="IMS"/>
    <property type="match status" value="1"/>
</dbReference>
<evidence type="ECO:0000256" key="5">
    <source>
        <dbReference type="ARBA" id="ARBA00022490"/>
    </source>
</evidence>
<comment type="similarity">
    <text evidence="2 16">Belongs to the DNA polymerase type-Y family.</text>
</comment>
<keyword evidence="5 16" id="KW-0963">Cytoplasm</keyword>
<dbReference type="Gene3D" id="3.30.1490.100">
    <property type="entry name" value="DNA polymerase, Y-family, little finger domain"/>
    <property type="match status" value="1"/>
</dbReference>
<evidence type="ECO:0000256" key="8">
    <source>
        <dbReference type="ARBA" id="ARBA00022705"/>
    </source>
</evidence>
<dbReference type="NCBIfam" id="NF010731">
    <property type="entry name" value="PRK14133.1"/>
    <property type="match status" value="1"/>
</dbReference>
<evidence type="ECO:0000259" key="17">
    <source>
        <dbReference type="PROSITE" id="PS50173"/>
    </source>
</evidence>
<feature type="site" description="Substrate discrimination" evidence="16">
    <location>
        <position position="19"/>
    </location>
</feature>
<evidence type="ECO:0000256" key="10">
    <source>
        <dbReference type="ARBA" id="ARBA00022763"/>
    </source>
</evidence>
<dbReference type="GO" id="GO:0005829">
    <property type="term" value="C:cytosol"/>
    <property type="evidence" value="ECO:0007669"/>
    <property type="project" value="TreeGrafter"/>
</dbReference>
<dbReference type="HAMAP" id="MF_01113">
    <property type="entry name" value="DNApol_IV"/>
    <property type="match status" value="1"/>
</dbReference>
<dbReference type="HOGENOM" id="CLU_012348_1_2_10"/>
<dbReference type="SUPFAM" id="SSF56672">
    <property type="entry name" value="DNA/RNA polymerases"/>
    <property type="match status" value="1"/>
</dbReference>